<accession>A0A9P1DN88</accession>
<dbReference type="Proteomes" id="UP001152797">
    <property type="component" value="Unassembled WGS sequence"/>
</dbReference>
<dbReference type="EMBL" id="CAMXCT010005534">
    <property type="protein sequence ID" value="CAI4012586.1"/>
    <property type="molecule type" value="Genomic_DNA"/>
</dbReference>
<dbReference type="EMBL" id="CAMXCT020005534">
    <property type="protein sequence ID" value="CAL1165961.1"/>
    <property type="molecule type" value="Genomic_DNA"/>
</dbReference>
<name>A0A9P1DN88_9DINO</name>
<evidence type="ECO:0000313" key="3">
    <source>
        <dbReference type="Proteomes" id="UP001152797"/>
    </source>
</evidence>
<keyword evidence="3" id="KW-1185">Reference proteome</keyword>
<reference evidence="2" key="2">
    <citation type="submission" date="2024-04" db="EMBL/GenBank/DDBJ databases">
        <authorList>
            <person name="Chen Y."/>
            <person name="Shah S."/>
            <person name="Dougan E. K."/>
            <person name="Thang M."/>
            <person name="Chan C."/>
        </authorList>
    </citation>
    <scope>NUCLEOTIDE SEQUENCE [LARGE SCALE GENOMIC DNA]</scope>
</reference>
<evidence type="ECO:0000313" key="2">
    <source>
        <dbReference type="EMBL" id="CAL1165961.1"/>
    </source>
</evidence>
<gene>
    <name evidence="1" type="ORF">C1SCF055_LOCUS37632</name>
</gene>
<dbReference type="EMBL" id="CAMXCT030005534">
    <property type="protein sequence ID" value="CAL4799898.1"/>
    <property type="molecule type" value="Genomic_DNA"/>
</dbReference>
<reference evidence="1" key="1">
    <citation type="submission" date="2022-10" db="EMBL/GenBank/DDBJ databases">
        <authorList>
            <person name="Chen Y."/>
            <person name="Dougan E. K."/>
            <person name="Chan C."/>
            <person name="Rhodes N."/>
            <person name="Thang M."/>
        </authorList>
    </citation>
    <scope>NUCLEOTIDE SEQUENCE</scope>
</reference>
<dbReference type="AlphaFoldDB" id="A0A9P1DN88"/>
<organism evidence="1">
    <name type="scientific">Cladocopium goreaui</name>
    <dbReference type="NCBI Taxonomy" id="2562237"/>
    <lineage>
        <taxon>Eukaryota</taxon>
        <taxon>Sar</taxon>
        <taxon>Alveolata</taxon>
        <taxon>Dinophyceae</taxon>
        <taxon>Suessiales</taxon>
        <taxon>Symbiodiniaceae</taxon>
        <taxon>Cladocopium</taxon>
    </lineage>
</organism>
<evidence type="ECO:0000313" key="1">
    <source>
        <dbReference type="EMBL" id="CAI4012586.1"/>
    </source>
</evidence>
<comment type="caution">
    <text evidence="1">The sequence shown here is derived from an EMBL/GenBank/DDBJ whole genome shotgun (WGS) entry which is preliminary data.</text>
</comment>
<sequence length="278" mass="32380">MEARAEFFLRQFDLLTVEQRDLLEDWEVVLCDLSPLDADAFRLRMESGILFRPQPLGVLRSRQFKDDPTAVFIVLLLERYSERLTEEQTECILQHLCVCNFLAQFVDEIVQLQRQNLRDVVMSNQANTHAAWNDAKNFWTRQVQSVSVEERDLLEDWEFVLCDPVALKETVALRPRLQRCFKRVDSLLTERGEAVKKKGVRYLQLALRSRHMLQFPMSTFARVFFERYSDELAAEQIEPMAVREEKICEVSAPDCDAASVHRCGSIGLCTSFFCNVCR</sequence>
<protein>
    <submittedName>
        <fullName evidence="1">Uncharacterized protein</fullName>
    </submittedName>
</protein>
<proteinExistence type="predicted"/>